<reference evidence="2" key="1">
    <citation type="journal article" date="2014" name="Int. J. Syst. Evol. Microbiol.">
        <title>Complete genome sequence of Corynebacterium casei LMG S-19264T (=DSM 44701T), isolated from a smear-ripened cheese.</title>
        <authorList>
            <consortium name="US DOE Joint Genome Institute (JGI-PGF)"/>
            <person name="Walter F."/>
            <person name="Albersmeier A."/>
            <person name="Kalinowski J."/>
            <person name="Ruckert C."/>
        </authorList>
    </citation>
    <scope>NUCLEOTIDE SEQUENCE</scope>
    <source>
        <strain evidence="2">NBRC 110023</strain>
    </source>
</reference>
<sequence length="145" mass="15893">MDGISVLIGLIVGILLGATIAWKLTQNHESKKTKQMASTEAELKALLAQQAHEHVSTTKSGLSNLKQQLDILSNSIDNYENALTQPNQPGEKSTFYGEQASVFLRNKTIEINTPKAEIEDAQPRDFANNPSGLFVDNSIDEKVVK</sequence>
<evidence type="ECO:0000313" key="3">
    <source>
        <dbReference type="Proteomes" id="UP001156601"/>
    </source>
</evidence>
<proteinExistence type="predicted"/>
<gene>
    <name evidence="2" type="ORF">GCM10007852_37690</name>
</gene>
<evidence type="ECO:0000256" key="1">
    <source>
        <dbReference type="SAM" id="Phobius"/>
    </source>
</evidence>
<protein>
    <recommendedName>
        <fullName evidence="4">DUF1043 family protein</fullName>
    </recommendedName>
</protein>
<keyword evidence="1" id="KW-0472">Membrane</keyword>
<accession>A0AA37T0J6</accession>
<evidence type="ECO:0000313" key="2">
    <source>
        <dbReference type="EMBL" id="GLR72861.1"/>
    </source>
</evidence>
<keyword evidence="3" id="KW-1185">Reference proteome</keyword>
<dbReference type="InterPro" id="IPR009386">
    <property type="entry name" value="ZapG-like"/>
</dbReference>
<dbReference type="RefSeq" id="WP_284219281.1">
    <property type="nucleotide sequence ID" value="NZ_BSOT01000019.1"/>
</dbReference>
<reference evidence="2" key="2">
    <citation type="submission" date="2023-01" db="EMBL/GenBank/DDBJ databases">
        <title>Draft genome sequence of Agaribacter marinus strain NBRC 110023.</title>
        <authorList>
            <person name="Sun Q."/>
            <person name="Mori K."/>
        </authorList>
    </citation>
    <scope>NUCLEOTIDE SEQUENCE</scope>
    <source>
        <strain evidence="2">NBRC 110023</strain>
    </source>
</reference>
<comment type="caution">
    <text evidence="2">The sequence shown here is derived from an EMBL/GenBank/DDBJ whole genome shotgun (WGS) entry which is preliminary data.</text>
</comment>
<keyword evidence="1" id="KW-1133">Transmembrane helix</keyword>
<name>A0AA37T0J6_9ALTE</name>
<feature type="transmembrane region" description="Helical" evidence="1">
    <location>
        <begin position="6"/>
        <end position="25"/>
    </location>
</feature>
<dbReference type="AlphaFoldDB" id="A0AA37T0J6"/>
<dbReference type="Pfam" id="PF06295">
    <property type="entry name" value="ZapG-like"/>
    <property type="match status" value="1"/>
</dbReference>
<dbReference type="Proteomes" id="UP001156601">
    <property type="component" value="Unassembled WGS sequence"/>
</dbReference>
<keyword evidence="1" id="KW-0812">Transmembrane</keyword>
<evidence type="ECO:0008006" key="4">
    <source>
        <dbReference type="Google" id="ProtNLM"/>
    </source>
</evidence>
<dbReference type="EMBL" id="BSOT01000019">
    <property type="protein sequence ID" value="GLR72861.1"/>
    <property type="molecule type" value="Genomic_DNA"/>
</dbReference>
<organism evidence="2 3">
    <name type="scientific">Agaribacter marinus</name>
    <dbReference type="NCBI Taxonomy" id="1431249"/>
    <lineage>
        <taxon>Bacteria</taxon>
        <taxon>Pseudomonadati</taxon>
        <taxon>Pseudomonadota</taxon>
        <taxon>Gammaproteobacteria</taxon>
        <taxon>Alteromonadales</taxon>
        <taxon>Alteromonadaceae</taxon>
        <taxon>Agaribacter</taxon>
    </lineage>
</organism>